<dbReference type="Pfam" id="PF13239">
    <property type="entry name" value="2TM"/>
    <property type="match status" value="1"/>
</dbReference>
<sequence length="298" mass="34464">MFGKKKSVPQIDKEQLELIENAQRRVRKKKALYRHFVIFLIASVFFIVANIGMGIGEEFKFLGVDWFVIAIVIWAFFLCYHAFSVFVTHKFMDKAWEEKQIAKLVDKQNQRIEKLKADLPSDESLLKKLNTTFTKSDNLTIIVAAAENNAIGKDNKLIWHISDDLKRFKSLTSGHHVIMGRKTFESFPKPLPNRTHVVITRQEDYKAPEGVIVVNTLEDAIAASKNDDQPFIIGGGEIYKQAMEVADKIEITRVHATFDADTFFPEIDKSIWKETAHEFHEKSEKNDFDFTFLTYERK</sequence>
<reference evidence="10 11" key="1">
    <citation type="submission" date="2020-09" db="EMBL/GenBank/DDBJ databases">
        <title>TT11 complete genome.</title>
        <authorList>
            <person name="Wu Z."/>
        </authorList>
    </citation>
    <scope>NUCLEOTIDE SEQUENCE [LARGE SCALE GENOMIC DNA]</scope>
    <source>
        <strain evidence="10 11">TT11</strain>
    </source>
</reference>
<feature type="transmembrane region" description="Helical" evidence="8">
    <location>
        <begin position="32"/>
        <end position="55"/>
    </location>
</feature>
<evidence type="ECO:0000256" key="5">
    <source>
        <dbReference type="ARBA" id="ARBA00022857"/>
    </source>
</evidence>
<dbReference type="GO" id="GO:0006730">
    <property type="term" value="P:one-carbon metabolic process"/>
    <property type="evidence" value="ECO:0007669"/>
    <property type="project" value="UniProtKB-KW"/>
</dbReference>
<evidence type="ECO:0000256" key="1">
    <source>
        <dbReference type="ARBA" id="ARBA00004903"/>
    </source>
</evidence>
<dbReference type="GO" id="GO:0046452">
    <property type="term" value="P:dihydrofolate metabolic process"/>
    <property type="evidence" value="ECO:0007669"/>
    <property type="project" value="TreeGrafter"/>
</dbReference>
<feature type="domain" description="DHFR" evidence="9">
    <location>
        <begin position="138"/>
        <end position="297"/>
    </location>
</feature>
<dbReference type="SUPFAM" id="SSF53597">
    <property type="entry name" value="Dihydrofolate reductase-like"/>
    <property type="match status" value="1"/>
</dbReference>
<dbReference type="InterPro" id="IPR025698">
    <property type="entry name" value="2TM_dom"/>
</dbReference>
<dbReference type="UniPathway" id="UPA00077">
    <property type="reaction ID" value="UER00158"/>
</dbReference>
<evidence type="ECO:0000256" key="4">
    <source>
        <dbReference type="ARBA" id="ARBA00022563"/>
    </source>
</evidence>
<keyword evidence="11" id="KW-1185">Reference proteome</keyword>
<dbReference type="FunFam" id="3.40.430.10:FF:000001">
    <property type="entry name" value="Dihydrofolate reductase"/>
    <property type="match status" value="1"/>
</dbReference>
<dbReference type="Pfam" id="PF00186">
    <property type="entry name" value="DHFR_1"/>
    <property type="match status" value="1"/>
</dbReference>
<dbReference type="PANTHER" id="PTHR48069">
    <property type="entry name" value="DIHYDROFOLATE REDUCTASE"/>
    <property type="match status" value="1"/>
</dbReference>
<evidence type="ECO:0000256" key="7">
    <source>
        <dbReference type="ARBA" id="ARBA00025067"/>
    </source>
</evidence>
<evidence type="ECO:0000256" key="6">
    <source>
        <dbReference type="ARBA" id="ARBA00023002"/>
    </source>
</evidence>
<keyword evidence="8" id="KW-0472">Membrane</keyword>
<feature type="transmembrane region" description="Helical" evidence="8">
    <location>
        <begin position="67"/>
        <end position="87"/>
    </location>
</feature>
<dbReference type="Gene3D" id="3.40.430.10">
    <property type="entry name" value="Dihydrofolate Reductase, subunit A"/>
    <property type="match status" value="1"/>
</dbReference>
<dbReference type="AlphaFoldDB" id="A0A8J6U885"/>
<dbReference type="GO" id="GO:0046655">
    <property type="term" value="P:folic acid metabolic process"/>
    <property type="evidence" value="ECO:0007669"/>
    <property type="project" value="TreeGrafter"/>
</dbReference>
<dbReference type="CDD" id="cd00209">
    <property type="entry name" value="DHFR"/>
    <property type="match status" value="1"/>
</dbReference>
<evidence type="ECO:0000256" key="8">
    <source>
        <dbReference type="SAM" id="Phobius"/>
    </source>
</evidence>
<organism evidence="10 11">
    <name type="scientific">Aestuariibaculum sediminum</name>
    <dbReference type="NCBI Taxonomy" id="2770637"/>
    <lineage>
        <taxon>Bacteria</taxon>
        <taxon>Pseudomonadati</taxon>
        <taxon>Bacteroidota</taxon>
        <taxon>Flavobacteriia</taxon>
        <taxon>Flavobacteriales</taxon>
        <taxon>Flavobacteriaceae</taxon>
    </lineage>
</organism>
<dbReference type="Proteomes" id="UP000600588">
    <property type="component" value="Unassembled WGS sequence"/>
</dbReference>
<evidence type="ECO:0000313" key="10">
    <source>
        <dbReference type="EMBL" id="MBD0832980.1"/>
    </source>
</evidence>
<dbReference type="PANTHER" id="PTHR48069:SF3">
    <property type="entry name" value="DIHYDROFOLATE REDUCTASE"/>
    <property type="match status" value="1"/>
</dbReference>
<dbReference type="GO" id="GO:0046654">
    <property type="term" value="P:tetrahydrofolate biosynthetic process"/>
    <property type="evidence" value="ECO:0007669"/>
    <property type="project" value="UniProtKB-UniPathway"/>
</dbReference>
<dbReference type="PRINTS" id="PR00070">
    <property type="entry name" value="DHFR"/>
</dbReference>
<dbReference type="EC" id="1.5.1.3" evidence="3"/>
<dbReference type="RefSeq" id="WP_188230758.1">
    <property type="nucleotide sequence ID" value="NZ_JACVXB010000005.1"/>
</dbReference>
<dbReference type="GO" id="GO:0004146">
    <property type="term" value="F:dihydrofolate reductase activity"/>
    <property type="evidence" value="ECO:0007669"/>
    <property type="project" value="UniProtKB-EC"/>
</dbReference>
<keyword evidence="5" id="KW-0521">NADP</keyword>
<dbReference type="InterPro" id="IPR024072">
    <property type="entry name" value="DHFR-like_dom_sf"/>
</dbReference>
<evidence type="ECO:0000256" key="2">
    <source>
        <dbReference type="ARBA" id="ARBA00009539"/>
    </source>
</evidence>
<dbReference type="GO" id="GO:0070401">
    <property type="term" value="F:NADP+ binding"/>
    <property type="evidence" value="ECO:0007669"/>
    <property type="project" value="UniProtKB-ARBA"/>
</dbReference>
<name>A0A8J6U885_9FLAO</name>
<dbReference type="PROSITE" id="PS51330">
    <property type="entry name" value="DHFR_2"/>
    <property type="match status" value="1"/>
</dbReference>
<comment type="caution">
    <text evidence="10">The sequence shown here is derived from an EMBL/GenBank/DDBJ whole genome shotgun (WGS) entry which is preliminary data.</text>
</comment>
<dbReference type="InterPro" id="IPR001796">
    <property type="entry name" value="DHFR_dom"/>
</dbReference>
<evidence type="ECO:0000259" key="9">
    <source>
        <dbReference type="PROSITE" id="PS51330"/>
    </source>
</evidence>
<dbReference type="EMBL" id="JACVXB010000005">
    <property type="protein sequence ID" value="MBD0832980.1"/>
    <property type="molecule type" value="Genomic_DNA"/>
</dbReference>
<dbReference type="GO" id="GO:0005829">
    <property type="term" value="C:cytosol"/>
    <property type="evidence" value="ECO:0007669"/>
    <property type="project" value="TreeGrafter"/>
</dbReference>
<proteinExistence type="inferred from homology"/>
<keyword evidence="4" id="KW-0554">One-carbon metabolism</keyword>
<accession>A0A8J6U885</accession>
<gene>
    <name evidence="10" type="ORF">ICJ83_12620</name>
</gene>
<keyword evidence="8" id="KW-0812">Transmembrane</keyword>
<evidence type="ECO:0000313" key="11">
    <source>
        <dbReference type="Proteomes" id="UP000600588"/>
    </source>
</evidence>
<comment type="pathway">
    <text evidence="1">Cofactor biosynthesis; tetrahydrofolate biosynthesis; 5,6,7,8-tetrahydrofolate from 7,8-dihydrofolate: step 1/1.</text>
</comment>
<comment type="function">
    <text evidence="7">Key enzyme in folate metabolism. Catalyzes an essential reaction for de novo glycine and purine synthesis, and for DNA precursor synthesis.</text>
</comment>
<protein>
    <recommendedName>
        <fullName evidence="3">dihydrofolate reductase</fullName>
        <ecNumber evidence="3">1.5.1.3</ecNumber>
    </recommendedName>
</protein>
<comment type="similarity">
    <text evidence="2">Belongs to the dihydrofolate reductase family.</text>
</comment>
<evidence type="ECO:0000256" key="3">
    <source>
        <dbReference type="ARBA" id="ARBA00012856"/>
    </source>
</evidence>
<dbReference type="InterPro" id="IPR012259">
    <property type="entry name" value="DHFR"/>
</dbReference>
<keyword evidence="8" id="KW-1133">Transmembrane helix</keyword>
<keyword evidence="6" id="KW-0560">Oxidoreductase</keyword>